<dbReference type="EMBL" id="MH153813">
    <property type="protein sequence ID" value="AWN04706.1"/>
    <property type="molecule type" value="Genomic_DNA"/>
</dbReference>
<accession>A0A2U8UMQ3</accession>
<proteinExistence type="predicted"/>
<dbReference type="KEGG" id="vg:54992353"/>
<sequence>MSAKWTKTPKVGAWALHVGGHLDSREVVEVSKNKRAIKLRIGTLVTDWLPASNYEYREDS</sequence>
<protein>
    <submittedName>
        <fullName evidence="1">Uncharacterized protein</fullName>
    </submittedName>
</protein>
<evidence type="ECO:0000313" key="2">
    <source>
        <dbReference type="Proteomes" id="UP000246514"/>
    </source>
</evidence>
<dbReference type="RefSeq" id="YP_009801827.1">
    <property type="nucleotide sequence ID" value="NC_047975.1"/>
</dbReference>
<dbReference type="GeneID" id="54992353"/>
<name>A0A2U8UMQ3_9CAUD</name>
<dbReference type="Proteomes" id="UP000246514">
    <property type="component" value="Segment"/>
</dbReference>
<organism evidence="1 2">
    <name type="scientific">Microbacterium phage Squash</name>
    <dbReference type="NCBI Taxonomy" id="2182357"/>
    <lineage>
        <taxon>Viruses</taxon>
        <taxon>Duplodnaviria</taxon>
        <taxon>Heunggongvirae</taxon>
        <taxon>Uroviricota</taxon>
        <taxon>Caudoviricetes</taxon>
        <taxon>Squashvirus</taxon>
        <taxon>Squashvirus squash</taxon>
    </lineage>
</organism>
<gene>
    <name evidence="1" type="primary">88</name>
    <name evidence="1" type="ORF">PBI_SQUASH_88</name>
</gene>
<evidence type="ECO:0000313" key="1">
    <source>
        <dbReference type="EMBL" id="AWN04706.1"/>
    </source>
</evidence>
<keyword evidence="2" id="KW-1185">Reference proteome</keyword>
<reference evidence="1 2" key="1">
    <citation type="submission" date="2018-04" db="EMBL/GenBank/DDBJ databases">
        <authorList>
            <person name="Fournier C.T."/>
            <person name="Kim C.J."/>
            <person name="Romero I.G."/>
            <person name="Sanchez M."/>
            <person name="Do N."/>
            <person name="Wu S."/>
            <person name="Mosier S.A."/>
            <person name="Wang J."/>
            <person name="Lund A."/>
            <person name="Moberg-Parker J."/>
            <person name="Stanton A.-C.J."/>
            <person name="Garlena R.A."/>
            <person name="Russell D.A."/>
            <person name="Pope W.H."/>
            <person name="Jacobs-Sera D."/>
            <person name="Hatfull G.F."/>
        </authorList>
    </citation>
    <scope>NUCLEOTIDE SEQUENCE [LARGE SCALE GENOMIC DNA]</scope>
</reference>